<sequence length="115" mass="12835">MLNPIRLRIVSGLSLLILLMPSLTLASSVDDPMRPPQARQAQTPTPQPSWDLSSILISENRRLAVVNDEIVKVGERVGGARVEQIEADRVVLRRGEQRMVLTLRADLSISRRESN</sequence>
<dbReference type="RefSeq" id="WP_306728369.1">
    <property type="nucleotide sequence ID" value="NZ_JAVDDT010000004.1"/>
</dbReference>
<name>A0ABU0W761_9GAMM</name>
<gene>
    <name evidence="2" type="ORF">RBH19_08320</name>
</gene>
<feature type="region of interest" description="Disordered" evidence="1">
    <location>
        <begin position="28"/>
        <end position="51"/>
    </location>
</feature>
<dbReference type="Proteomes" id="UP001239019">
    <property type="component" value="Unassembled WGS sequence"/>
</dbReference>
<evidence type="ECO:0008006" key="4">
    <source>
        <dbReference type="Google" id="ProtNLM"/>
    </source>
</evidence>
<proteinExistence type="predicted"/>
<accession>A0ABU0W761</accession>
<evidence type="ECO:0000313" key="3">
    <source>
        <dbReference type="Proteomes" id="UP001239019"/>
    </source>
</evidence>
<comment type="caution">
    <text evidence="2">The sequence shown here is derived from an EMBL/GenBank/DDBJ whole genome shotgun (WGS) entry which is preliminary data.</text>
</comment>
<organism evidence="2 3">
    <name type="scientific">Natronospira bacteriovora</name>
    <dbReference type="NCBI Taxonomy" id="3069753"/>
    <lineage>
        <taxon>Bacteria</taxon>
        <taxon>Pseudomonadati</taxon>
        <taxon>Pseudomonadota</taxon>
        <taxon>Gammaproteobacteria</taxon>
        <taxon>Natronospirales</taxon>
        <taxon>Natronospiraceae</taxon>
        <taxon>Natronospira</taxon>
    </lineage>
</organism>
<evidence type="ECO:0000256" key="1">
    <source>
        <dbReference type="SAM" id="MobiDB-lite"/>
    </source>
</evidence>
<evidence type="ECO:0000313" key="2">
    <source>
        <dbReference type="EMBL" id="MDQ2069875.1"/>
    </source>
</evidence>
<keyword evidence="3" id="KW-1185">Reference proteome</keyword>
<dbReference type="EMBL" id="JAVDDT010000004">
    <property type="protein sequence ID" value="MDQ2069875.1"/>
    <property type="molecule type" value="Genomic_DNA"/>
</dbReference>
<protein>
    <recommendedName>
        <fullName evidence="4">MSHA biogenesis protein MshK</fullName>
    </recommendedName>
</protein>
<reference evidence="2 3" key="1">
    <citation type="submission" date="2023-08" db="EMBL/GenBank/DDBJ databases">
        <title>Whole-genome sequencing of halo(alkali)philic microorganisms from hypersaline lakes.</title>
        <authorList>
            <person name="Sorokin D.Y."/>
            <person name="Abbas B."/>
            <person name="Merkel A.Y."/>
        </authorList>
    </citation>
    <scope>NUCLEOTIDE SEQUENCE [LARGE SCALE GENOMIC DNA]</scope>
    <source>
        <strain evidence="2 3">AB-CW4</strain>
    </source>
</reference>
<dbReference type="Gene3D" id="2.30.30.830">
    <property type="match status" value="1"/>
</dbReference>